<evidence type="ECO:0000313" key="3">
    <source>
        <dbReference type="Proteomes" id="UP001597018"/>
    </source>
</evidence>
<reference evidence="3" key="1">
    <citation type="journal article" date="2019" name="Int. J. Syst. Evol. Microbiol.">
        <title>The Global Catalogue of Microorganisms (GCM) 10K type strain sequencing project: providing services to taxonomists for standard genome sequencing and annotation.</title>
        <authorList>
            <consortium name="The Broad Institute Genomics Platform"/>
            <consortium name="The Broad Institute Genome Sequencing Center for Infectious Disease"/>
            <person name="Wu L."/>
            <person name="Ma J."/>
        </authorList>
    </citation>
    <scope>NUCLEOTIDE SEQUENCE [LARGE SCALE GENOMIC DNA]</scope>
    <source>
        <strain evidence="3">CCUG 56401</strain>
    </source>
</reference>
<accession>A0ABW3FS31</accession>
<keyword evidence="3" id="KW-1185">Reference proteome</keyword>
<proteinExistence type="predicted"/>
<protein>
    <submittedName>
        <fullName evidence="2">Transcriptional regulator</fullName>
    </submittedName>
</protein>
<dbReference type="Proteomes" id="UP001597018">
    <property type="component" value="Unassembled WGS sequence"/>
</dbReference>
<evidence type="ECO:0000313" key="2">
    <source>
        <dbReference type="EMBL" id="MFD0919077.1"/>
    </source>
</evidence>
<keyword evidence="1" id="KW-0472">Membrane</keyword>
<name>A0ABW3FS31_9PSEU</name>
<dbReference type="RefSeq" id="WP_345601367.1">
    <property type="nucleotide sequence ID" value="NZ_BAABLT010000033.1"/>
</dbReference>
<keyword evidence="1" id="KW-0812">Transmembrane</keyword>
<feature type="transmembrane region" description="Helical" evidence="1">
    <location>
        <begin position="62"/>
        <end position="91"/>
    </location>
</feature>
<organism evidence="2 3">
    <name type="scientific">Saccharopolyspora rosea</name>
    <dbReference type="NCBI Taxonomy" id="524884"/>
    <lineage>
        <taxon>Bacteria</taxon>
        <taxon>Bacillati</taxon>
        <taxon>Actinomycetota</taxon>
        <taxon>Actinomycetes</taxon>
        <taxon>Pseudonocardiales</taxon>
        <taxon>Pseudonocardiaceae</taxon>
        <taxon>Saccharopolyspora</taxon>
    </lineage>
</organism>
<dbReference type="EMBL" id="JBHTIW010000002">
    <property type="protein sequence ID" value="MFD0919077.1"/>
    <property type="molecule type" value="Genomic_DNA"/>
</dbReference>
<evidence type="ECO:0000256" key="1">
    <source>
        <dbReference type="SAM" id="Phobius"/>
    </source>
</evidence>
<sequence>MSGAAVAFAATLPTLLVAHNVADHWVQTSHQAALKGRPDWLGRWNCAKHVLSYTGVTSGAVALVWSVLGLAITPLGFVFGQVVSAITHYWADRRFTLARFAELVGNAEFYRLGAPRTGKDDNPTLGTGSYVLDQAWHWLWLFVAALVTALI</sequence>
<gene>
    <name evidence="2" type="ORF">ACFQ16_04900</name>
</gene>
<comment type="caution">
    <text evidence="2">The sequence shown here is derived from an EMBL/GenBank/DDBJ whole genome shotgun (WGS) entry which is preliminary data.</text>
</comment>
<keyword evidence="1" id="KW-1133">Transmembrane helix</keyword>